<protein>
    <recommendedName>
        <fullName evidence="3">F-box domain-containing protein</fullName>
    </recommendedName>
</protein>
<dbReference type="PANTHER" id="PTHR38926">
    <property type="entry name" value="F-BOX DOMAIN CONTAINING PROTEIN, EXPRESSED"/>
    <property type="match status" value="1"/>
</dbReference>
<keyword evidence="2" id="KW-1185">Reference proteome</keyword>
<proteinExistence type="predicted"/>
<dbReference type="InterPro" id="IPR001611">
    <property type="entry name" value="Leu-rich_rpt"/>
</dbReference>
<dbReference type="SUPFAM" id="SSF52047">
    <property type="entry name" value="RNI-like"/>
    <property type="match status" value="1"/>
</dbReference>
<dbReference type="InterPro" id="IPR032675">
    <property type="entry name" value="LRR_dom_sf"/>
</dbReference>
<dbReference type="InterPro" id="IPR036047">
    <property type="entry name" value="F-box-like_dom_sf"/>
</dbReference>
<sequence length="312" mass="34617">MEMRTNKSLSSGEKQPINADAGPVFGSRLWAGLSPELLVMIFERITSDELVRSVILVCKSWHDAVTGPYCSTAIDIEKWCRRCNHSDRIDIVVRKLVDRSRGMVKRFSGYKLGESGFSSVANCGRFLQELRVPVSDVTDKIVEKHAVSLTMLTVLDISYCLKITCRGLEALGKHCKSLVLLRRNMLPSELLEAAERRVPKTDNGEAMVIADTMRGLYQLELAYGRLGDPGLEAILTNCKSLTHLDIHGCWCVNFEGDLVDKCGRLAVFKSPWDNDYYDAYSSDSDNDGAVCGALSSCSDSEGYSFCPFMISP</sequence>
<dbReference type="Gene3D" id="1.20.1280.50">
    <property type="match status" value="1"/>
</dbReference>
<evidence type="ECO:0008006" key="3">
    <source>
        <dbReference type="Google" id="ProtNLM"/>
    </source>
</evidence>
<dbReference type="Gene3D" id="3.80.10.10">
    <property type="entry name" value="Ribonuclease Inhibitor"/>
    <property type="match status" value="1"/>
</dbReference>
<accession>A0A9Q0HEA1</accession>
<dbReference type="SUPFAM" id="SSF81383">
    <property type="entry name" value="F-box domain"/>
    <property type="match status" value="1"/>
</dbReference>
<organism evidence="1 2">
    <name type="scientific">Protea cynaroides</name>
    <dbReference type="NCBI Taxonomy" id="273540"/>
    <lineage>
        <taxon>Eukaryota</taxon>
        <taxon>Viridiplantae</taxon>
        <taxon>Streptophyta</taxon>
        <taxon>Embryophyta</taxon>
        <taxon>Tracheophyta</taxon>
        <taxon>Spermatophyta</taxon>
        <taxon>Magnoliopsida</taxon>
        <taxon>Proteales</taxon>
        <taxon>Proteaceae</taxon>
        <taxon>Protea</taxon>
    </lineage>
</organism>
<evidence type="ECO:0000313" key="1">
    <source>
        <dbReference type="EMBL" id="KAJ4963641.1"/>
    </source>
</evidence>
<dbReference type="EMBL" id="JAMYWD010000008">
    <property type="protein sequence ID" value="KAJ4963641.1"/>
    <property type="molecule type" value="Genomic_DNA"/>
</dbReference>
<comment type="caution">
    <text evidence="1">The sequence shown here is derived from an EMBL/GenBank/DDBJ whole genome shotgun (WGS) entry which is preliminary data.</text>
</comment>
<dbReference type="Proteomes" id="UP001141806">
    <property type="component" value="Unassembled WGS sequence"/>
</dbReference>
<reference evidence="1" key="1">
    <citation type="journal article" date="2023" name="Plant J.">
        <title>The genome of the king protea, Protea cynaroides.</title>
        <authorList>
            <person name="Chang J."/>
            <person name="Duong T.A."/>
            <person name="Schoeman C."/>
            <person name="Ma X."/>
            <person name="Roodt D."/>
            <person name="Barker N."/>
            <person name="Li Z."/>
            <person name="Van de Peer Y."/>
            <person name="Mizrachi E."/>
        </authorList>
    </citation>
    <scope>NUCLEOTIDE SEQUENCE</scope>
    <source>
        <tissue evidence="1">Young leaves</tissue>
    </source>
</reference>
<name>A0A9Q0HEA1_9MAGN</name>
<dbReference type="AlphaFoldDB" id="A0A9Q0HEA1"/>
<evidence type="ECO:0000313" key="2">
    <source>
        <dbReference type="Proteomes" id="UP001141806"/>
    </source>
</evidence>
<dbReference type="PANTHER" id="PTHR38926:SF81">
    <property type="entry name" value="F-BOX DOMAIN-CONTAINING PROTEIN"/>
    <property type="match status" value="1"/>
</dbReference>
<dbReference type="OrthoDB" id="550575at2759"/>
<dbReference type="Pfam" id="PF13516">
    <property type="entry name" value="LRR_6"/>
    <property type="match status" value="1"/>
</dbReference>
<gene>
    <name evidence="1" type="ORF">NE237_023580</name>
</gene>